<feature type="signal peptide" evidence="1">
    <location>
        <begin position="1"/>
        <end position="25"/>
    </location>
</feature>
<keyword evidence="1" id="KW-0732">Signal</keyword>
<dbReference type="RefSeq" id="WP_406697037.1">
    <property type="nucleotide sequence ID" value="NZ_CP155447.1"/>
</dbReference>
<gene>
    <name evidence="2" type="ORF">V5E97_39220</name>
</gene>
<name>A0AAU7CFR4_9BACT</name>
<feature type="chain" id="PRO_5043593672" evidence="1">
    <location>
        <begin position="26"/>
        <end position="42"/>
    </location>
</feature>
<evidence type="ECO:0000313" key="2">
    <source>
        <dbReference type="EMBL" id="XBH04283.1"/>
    </source>
</evidence>
<reference evidence="2" key="1">
    <citation type="submission" date="2024-05" db="EMBL/GenBank/DDBJ databases">
        <title>Planctomycetes of the genus Singulisphaera possess chitinolytic capabilities.</title>
        <authorList>
            <person name="Ivanova A."/>
        </authorList>
    </citation>
    <scope>NUCLEOTIDE SEQUENCE</scope>
    <source>
        <strain evidence="2">Ch08T</strain>
    </source>
</reference>
<accession>A0AAU7CFR4</accession>
<dbReference type="EMBL" id="CP155447">
    <property type="protein sequence ID" value="XBH04283.1"/>
    <property type="molecule type" value="Genomic_DNA"/>
</dbReference>
<protein>
    <submittedName>
        <fullName evidence="2">Uncharacterized protein</fullName>
    </submittedName>
</protein>
<organism evidence="2">
    <name type="scientific">Singulisphaera sp. Ch08</name>
    <dbReference type="NCBI Taxonomy" id="3120278"/>
    <lineage>
        <taxon>Bacteria</taxon>
        <taxon>Pseudomonadati</taxon>
        <taxon>Planctomycetota</taxon>
        <taxon>Planctomycetia</taxon>
        <taxon>Isosphaerales</taxon>
        <taxon>Isosphaeraceae</taxon>
        <taxon>Singulisphaera</taxon>
    </lineage>
</organism>
<sequence length="42" mass="4339">MRTRTPGMLAKSAAMALRIALPSVAQDAGKLVLAIPPPVTHS</sequence>
<dbReference type="AlphaFoldDB" id="A0AAU7CFR4"/>
<proteinExistence type="predicted"/>
<evidence type="ECO:0000256" key="1">
    <source>
        <dbReference type="SAM" id="SignalP"/>
    </source>
</evidence>